<sequence length="372" mass="41359">VAKKNEIEVNDDDCTVKFNDLTITLHPTIYQYLTDTSNVKKGDRASVIEKALNVGLLAAQQGRVAQAVKLFNSEIAGEYDLLSTHMEVLQHKLEKDNKFKTDLEDDVVIALISHCTEMGYDDVVIPTGTKGLDGNKTGDALATITIDSTKQTKIAIEVKFATNYQKGQTQNVTNKNIRPNRDTVYSQILESQAVLDGSLGIFVIDETLNPIDGPGIQYLPDIRGFIVKVNVLTGDYDNLCMCYEVARQMAIAGRTEDGVDMALLQFLVSDLCTLLGRQKFIKDQGAEIVKSIKSNQTKTVKEVEKILVNFDSELRGLQEAMDWVQKCLTSLIETGELSAKDAFEVYTQKGAQVDYDAKKKELETFYKELSSE</sequence>
<organism evidence="1">
    <name type="scientific">marine metagenome</name>
    <dbReference type="NCBI Taxonomy" id="408172"/>
    <lineage>
        <taxon>unclassified sequences</taxon>
        <taxon>metagenomes</taxon>
        <taxon>ecological metagenomes</taxon>
    </lineage>
</organism>
<protein>
    <submittedName>
        <fullName evidence="1">Uncharacterized protein</fullName>
    </submittedName>
</protein>
<gene>
    <name evidence="1" type="ORF">METZ01_LOCUS234204</name>
</gene>
<accession>A0A382H268</accession>
<feature type="non-terminal residue" evidence="1">
    <location>
        <position position="1"/>
    </location>
</feature>
<reference evidence="1" key="1">
    <citation type="submission" date="2018-05" db="EMBL/GenBank/DDBJ databases">
        <authorList>
            <person name="Lanie J.A."/>
            <person name="Ng W.-L."/>
            <person name="Kazmierczak K.M."/>
            <person name="Andrzejewski T.M."/>
            <person name="Davidsen T.M."/>
            <person name="Wayne K.J."/>
            <person name="Tettelin H."/>
            <person name="Glass J.I."/>
            <person name="Rusch D."/>
            <person name="Podicherti R."/>
            <person name="Tsui H.-C.T."/>
            <person name="Winkler M.E."/>
        </authorList>
    </citation>
    <scope>NUCLEOTIDE SEQUENCE</scope>
</reference>
<evidence type="ECO:0000313" key="1">
    <source>
        <dbReference type="EMBL" id="SVB81350.1"/>
    </source>
</evidence>
<proteinExistence type="predicted"/>
<name>A0A382H268_9ZZZZ</name>
<dbReference type="AlphaFoldDB" id="A0A382H268"/>
<dbReference type="EMBL" id="UINC01058739">
    <property type="protein sequence ID" value="SVB81350.1"/>
    <property type="molecule type" value="Genomic_DNA"/>
</dbReference>